<dbReference type="AlphaFoldDB" id="A0A495VEG6"/>
<comment type="caution">
    <text evidence="2">The sequence shown here is derived from an EMBL/GenBank/DDBJ whole genome shotgun (WGS) entry which is preliminary data.</text>
</comment>
<dbReference type="EMBL" id="RBXL01000001">
    <property type="protein sequence ID" value="RKT46218.1"/>
    <property type="molecule type" value="Genomic_DNA"/>
</dbReference>
<reference evidence="2 3" key="1">
    <citation type="submission" date="2018-10" db="EMBL/GenBank/DDBJ databases">
        <title>Genomic Encyclopedia of Archaeal and Bacterial Type Strains, Phase II (KMG-II): from individual species to whole genera.</title>
        <authorList>
            <person name="Goeker M."/>
        </authorList>
    </citation>
    <scope>NUCLEOTIDE SEQUENCE [LARGE SCALE GENOMIC DNA]</scope>
    <source>
        <strain evidence="2 3">DSM 235</strain>
    </source>
</reference>
<organism evidence="2 3">
    <name type="scientific">Thiocapsa rosea</name>
    <dbReference type="NCBI Taxonomy" id="69360"/>
    <lineage>
        <taxon>Bacteria</taxon>
        <taxon>Pseudomonadati</taxon>
        <taxon>Pseudomonadota</taxon>
        <taxon>Gammaproteobacteria</taxon>
        <taxon>Chromatiales</taxon>
        <taxon>Chromatiaceae</taxon>
        <taxon>Thiocapsa</taxon>
    </lineage>
</organism>
<keyword evidence="1" id="KW-0732">Signal</keyword>
<dbReference type="OrthoDB" id="5786920at2"/>
<sequence>MPTSLLIIPLLLPAFVSAASFETGAPMPVLTLQDQHDTTQTIDANTRLLIFSAERDVSALVETALADQTTESLSAAGIQYVSDISAMPGMVTSMIALPKMRKRPYPMLLGREAEETAMFPREPGKATLIESEGGSITSVEFIGDAAGLRAALGFAP</sequence>
<evidence type="ECO:0000256" key="1">
    <source>
        <dbReference type="SAM" id="SignalP"/>
    </source>
</evidence>
<name>A0A495VEG6_9GAMM</name>
<gene>
    <name evidence="2" type="ORF">BDD21_3719</name>
</gene>
<accession>A0A495VEG6</accession>
<evidence type="ECO:0000313" key="2">
    <source>
        <dbReference type="EMBL" id="RKT46218.1"/>
    </source>
</evidence>
<dbReference type="Proteomes" id="UP000274556">
    <property type="component" value="Unassembled WGS sequence"/>
</dbReference>
<proteinExistence type="predicted"/>
<dbReference type="RefSeq" id="WP_120798376.1">
    <property type="nucleotide sequence ID" value="NZ_RBXL01000001.1"/>
</dbReference>
<evidence type="ECO:0000313" key="3">
    <source>
        <dbReference type="Proteomes" id="UP000274556"/>
    </source>
</evidence>
<protein>
    <recommendedName>
        <fullName evidence="4">FAD/FMN-containing dehydrogenase</fullName>
    </recommendedName>
</protein>
<feature type="signal peptide" evidence="1">
    <location>
        <begin position="1"/>
        <end position="18"/>
    </location>
</feature>
<keyword evidence="3" id="KW-1185">Reference proteome</keyword>
<evidence type="ECO:0008006" key="4">
    <source>
        <dbReference type="Google" id="ProtNLM"/>
    </source>
</evidence>
<feature type="chain" id="PRO_5019819581" description="FAD/FMN-containing dehydrogenase" evidence="1">
    <location>
        <begin position="19"/>
        <end position="156"/>
    </location>
</feature>